<feature type="region of interest" description="Disordered" evidence="2">
    <location>
        <begin position="92"/>
        <end position="111"/>
    </location>
</feature>
<feature type="coiled-coil region" evidence="1">
    <location>
        <begin position="53"/>
        <end position="80"/>
    </location>
</feature>
<dbReference type="Proteomes" id="UP001149165">
    <property type="component" value="Unassembled WGS sequence"/>
</dbReference>
<evidence type="ECO:0000313" key="3">
    <source>
        <dbReference type="EMBL" id="KAJ5101057.1"/>
    </source>
</evidence>
<name>A0A9W9KDJ3_9EURO</name>
<protein>
    <submittedName>
        <fullName evidence="3">Uncharacterized protein</fullName>
    </submittedName>
</protein>
<dbReference type="EMBL" id="JAPQKH010000004">
    <property type="protein sequence ID" value="KAJ5101057.1"/>
    <property type="molecule type" value="Genomic_DNA"/>
</dbReference>
<reference evidence="3" key="2">
    <citation type="journal article" date="2023" name="IMA Fungus">
        <title>Comparative genomic study of the Penicillium genus elucidates a diverse pangenome and 15 lateral gene transfer events.</title>
        <authorList>
            <person name="Petersen C."/>
            <person name="Sorensen T."/>
            <person name="Nielsen M.R."/>
            <person name="Sondergaard T.E."/>
            <person name="Sorensen J.L."/>
            <person name="Fitzpatrick D.A."/>
            <person name="Frisvad J.C."/>
            <person name="Nielsen K.L."/>
        </authorList>
    </citation>
    <scope>NUCLEOTIDE SEQUENCE</scope>
    <source>
        <strain evidence="3">IBT 30069</strain>
    </source>
</reference>
<proteinExistence type="predicted"/>
<keyword evidence="4" id="KW-1185">Reference proteome</keyword>
<reference evidence="3" key="1">
    <citation type="submission" date="2022-11" db="EMBL/GenBank/DDBJ databases">
        <authorList>
            <person name="Petersen C."/>
        </authorList>
    </citation>
    <scope>NUCLEOTIDE SEQUENCE</scope>
    <source>
        <strain evidence="3">IBT 30069</strain>
    </source>
</reference>
<dbReference type="PANTHER" id="PTHR47654">
    <property type="entry name" value="ZN(II)2CYS6 TRANSCRIPTION FACTOR (EUROFUNG)-RELATED"/>
    <property type="match status" value="1"/>
</dbReference>
<dbReference type="OrthoDB" id="5296287at2759"/>
<dbReference type="PANTHER" id="PTHR47654:SF3">
    <property type="entry name" value="ZN(II)2CYS6 TRANSCRIPTION FACTOR (EUROFUNG)"/>
    <property type="match status" value="1"/>
</dbReference>
<sequence>MLNRLPIPRLPDRLAYRKPDRVSRACDECRSHKNAMAICQLVASVLRRSCRHRDRERNELELAKEKIDYYERLLREVSQEVELPLTKKIERALQSSPQRSESQEDGIISSHASSLSSVGSLDALESLDEDVNESKSSRATVYFDKSSEISWLRSLDVEANGPPGSEKEIENSRKFPHPRTAPTASMNYHIDPAEYPGLEVDNPYALPAKALIPFYLGISKHPGRKWLALLNPVFAICNKLCQLSGRDVQDKDHGFFSRAQTLNISESLVEDHEDLQQVQIETLAAFYPLNSSHINRAWKMIGTATRSGIPLGLHLRATHSKLNPSALEARYKL</sequence>
<evidence type="ECO:0000256" key="2">
    <source>
        <dbReference type="SAM" id="MobiDB-lite"/>
    </source>
</evidence>
<feature type="region of interest" description="Disordered" evidence="2">
    <location>
        <begin position="160"/>
        <end position="186"/>
    </location>
</feature>
<evidence type="ECO:0000313" key="4">
    <source>
        <dbReference type="Proteomes" id="UP001149165"/>
    </source>
</evidence>
<dbReference type="CDD" id="cd12148">
    <property type="entry name" value="fungal_TF_MHR"/>
    <property type="match status" value="1"/>
</dbReference>
<evidence type="ECO:0000256" key="1">
    <source>
        <dbReference type="SAM" id="Coils"/>
    </source>
</evidence>
<organism evidence="3 4">
    <name type="scientific">Penicillium angulare</name>
    <dbReference type="NCBI Taxonomy" id="116970"/>
    <lineage>
        <taxon>Eukaryota</taxon>
        <taxon>Fungi</taxon>
        <taxon>Dikarya</taxon>
        <taxon>Ascomycota</taxon>
        <taxon>Pezizomycotina</taxon>
        <taxon>Eurotiomycetes</taxon>
        <taxon>Eurotiomycetidae</taxon>
        <taxon>Eurotiales</taxon>
        <taxon>Aspergillaceae</taxon>
        <taxon>Penicillium</taxon>
    </lineage>
</organism>
<keyword evidence="1" id="KW-0175">Coiled coil</keyword>
<dbReference type="AlphaFoldDB" id="A0A9W9KDJ3"/>
<gene>
    <name evidence="3" type="ORF">N7456_007109</name>
</gene>
<comment type="caution">
    <text evidence="3">The sequence shown here is derived from an EMBL/GenBank/DDBJ whole genome shotgun (WGS) entry which is preliminary data.</text>
</comment>
<dbReference type="InterPro" id="IPR053230">
    <property type="entry name" value="Trans_reg_galc"/>
</dbReference>
<accession>A0A9W9KDJ3</accession>